<keyword evidence="6 14" id="KW-1133">Transmembrane helix</keyword>
<sequence>MIGHLLLVASGGFFGACARYGISVWMNRRFPSAMPWATLIINLTGSFLLGLLAGGAWGDAVYLLFGTGFMGAYTTFSTFNVENVQLIEKKEWKILFLYIGGSYFLGILLAYAGFVWGTTLGNG</sequence>
<keyword evidence="2 14" id="KW-0813">Transport</keyword>
<evidence type="ECO:0000256" key="7">
    <source>
        <dbReference type="ARBA" id="ARBA00023053"/>
    </source>
</evidence>
<comment type="activity regulation">
    <text evidence="14">Na(+) is not transported, but it plays an essential structural role and its presence is essential for fluoride channel function.</text>
</comment>
<evidence type="ECO:0000313" key="15">
    <source>
        <dbReference type="EMBL" id="TVY03287.1"/>
    </source>
</evidence>
<evidence type="ECO:0000256" key="1">
    <source>
        <dbReference type="ARBA" id="ARBA00004651"/>
    </source>
</evidence>
<keyword evidence="4 14" id="KW-0812">Transmembrane</keyword>
<comment type="function">
    <text evidence="13 14">Fluoride-specific ion channel. Important for reducing fluoride concentration in the cell, thus reducing its toxicity.</text>
</comment>
<dbReference type="HAMAP" id="MF_00454">
    <property type="entry name" value="FluC"/>
    <property type="match status" value="1"/>
</dbReference>
<evidence type="ECO:0000256" key="11">
    <source>
        <dbReference type="ARBA" id="ARBA00035120"/>
    </source>
</evidence>
<dbReference type="GO" id="GO:0046872">
    <property type="term" value="F:metal ion binding"/>
    <property type="evidence" value="ECO:0007669"/>
    <property type="project" value="UniProtKB-KW"/>
</dbReference>
<evidence type="ECO:0000256" key="2">
    <source>
        <dbReference type="ARBA" id="ARBA00022448"/>
    </source>
</evidence>
<feature type="transmembrane region" description="Helical" evidence="14">
    <location>
        <begin position="33"/>
        <end position="54"/>
    </location>
</feature>
<dbReference type="PANTHER" id="PTHR28259:SF16">
    <property type="entry name" value="FLUORIDE-SPECIFIC ION CHANNEL FLUC 2"/>
    <property type="match status" value="1"/>
</dbReference>
<reference evidence="15 16" key="1">
    <citation type="submission" date="2019-07" db="EMBL/GenBank/DDBJ databases">
        <authorList>
            <person name="Kim J."/>
        </authorList>
    </citation>
    <scope>NUCLEOTIDE SEQUENCE [LARGE SCALE GENOMIC DNA]</scope>
    <source>
        <strain evidence="15 16">G13</strain>
    </source>
</reference>
<evidence type="ECO:0000256" key="3">
    <source>
        <dbReference type="ARBA" id="ARBA00022475"/>
    </source>
</evidence>
<keyword evidence="10 14" id="KW-0407">Ion channel</keyword>
<dbReference type="PANTHER" id="PTHR28259">
    <property type="entry name" value="FLUORIDE EXPORT PROTEIN 1-RELATED"/>
    <property type="match status" value="1"/>
</dbReference>
<evidence type="ECO:0000313" key="16">
    <source>
        <dbReference type="Proteomes" id="UP000316330"/>
    </source>
</evidence>
<keyword evidence="8 14" id="KW-0406">Ion transport</keyword>
<evidence type="ECO:0000256" key="9">
    <source>
        <dbReference type="ARBA" id="ARBA00023136"/>
    </source>
</evidence>
<evidence type="ECO:0000256" key="13">
    <source>
        <dbReference type="ARBA" id="ARBA00049940"/>
    </source>
</evidence>
<proteinExistence type="inferred from homology"/>
<evidence type="ECO:0000256" key="8">
    <source>
        <dbReference type="ARBA" id="ARBA00023065"/>
    </source>
</evidence>
<keyword evidence="5 14" id="KW-0479">Metal-binding</keyword>
<evidence type="ECO:0000256" key="4">
    <source>
        <dbReference type="ARBA" id="ARBA00022692"/>
    </source>
</evidence>
<comment type="subcellular location">
    <subcellularLocation>
        <location evidence="1 14">Cell membrane</location>
        <topology evidence="1 14">Multi-pass membrane protein</topology>
    </subcellularLocation>
</comment>
<feature type="binding site" evidence="14">
    <location>
        <position position="74"/>
    </location>
    <ligand>
        <name>Na(+)</name>
        <dbReference type="ChEBI" id="CHEBI:29101"/>
        <note>structural</note>
    </ligand>
</feature>
<dbReference type="GO" id="GO:0005886">
    <property type="term" value="C:plasma membrane"/>
    <property type="evidence" value="ECO:0007669"/>
    <property type="project" value="UniProtKB-SubCell"/>
</dbReference>
<evidence type="ECO:0000256" key="12">
    <source>
        <dbReference type="ARBA" id="ARBA00035585"/>
    </source>
</evidence>
<feature type="transmembrane region" description="Helical" evidence="14">
    <location>
        <begin position="6"/>
        <end position="26"/>
    </location>
</feature>
<protein>
    <recommendedName>
        <fullName evidence="14">Fluoride-specific ion channel FluC</fullName>
    </recommendedName>
</protein>
<comment type="similarity">
    <text evidence="11 14">Belongs to the fluoride channel Fluc/FEX (TC 1.A.43) family.</text>
</comment>
<feature type="transmembrane region" description="Helical" evidence="14">
    <location>
        <begin position="94"/>
        <end position="116"/>
    </location>
</feature>
<feature type="binding site" evidence="14">
    <location>
        <position position="71"/>
    </location>
    <ligand>
        <name>Na(+)</name>
        <dbReference type="ChEBI" id="CHEBI:29101"/>
        <note>structural</note>
    </ligand>
</feature>
<evidence type="ECO:0000256" key="10">
    <source>
        <dbReference type="ARBA" id="ARBA00023303"/>
    </source>
</evidence>
<comment type="catalytic activity">
    <reaction evidence="12">
        <text>fluoride(in) = fluoride(out)</text>
        <dbReference type="Rhea" id="RHEA:76159"/>
        <dbReference type="ChEBI" id="CHEBI:17051"/>
    </reaction>
    <physiologicalReaction direction="left-to-right" evidence="12">
        <dbReference type="Rhea" id="RHEA:76160"/>
    </physiologicalReaction>
</comment>
<dbReference type="EMBL" id="VNJJ01000002">
    <property type="protein sequence ID" value="TVY03287.1"/>
    <property type="molecule type" value="Genomic_DNA"/>
</dbReference>
<dbReference type="Proteomes" id="UP000316330">
    <property type="component" value="Unassembled WGS sequence"/>
</dbReference>
<dbReference type="AlphaFoldDB" id="A0A559JTV9"/>
<evidence type="ECO:0000256" key="14">
    <source>
        <dbReference type="HAMAP-Rule" id="MF_00454"/>
    </source>
</evidence>
<dbReference type="OrthoDB" id="9815830at2"/>
<feature type="transmembrane region" description="Helical" evidence="14">
    <location>
        <begin position="60"/>
        <end position="82"/>
    </location>
</feature>
<organism evidence="15 16">
    <name type="scientific">Cohnella terricola</name>
    <dbReference type="NCBI Taxonomy" id="1289167"/>
    <lineage>
        <taxon>Bacteria</taxon>
        <taxon>Bacillati</taxon>
        <taxon>Bacillota</taxon>
        <taxon>Bacilli</taxon>
        <taxon>Bacillales</taxon>
        <taxon>Paenibacillaceae</taxon>
        <taxon>Cohnella</taxon>
    </lineage>
</organism>
<dbReference type="NCBIfam" id="NF010801">
    <property type="entry name" value="PRK14205.1"/>
    <property type="match status" value="1"/>
</dbReference>
<dbReference type="GO" id="GO:0062054">
    <property type="term" value="F:fluoride channel activity"/>
    <property type="evidence" value="ECO:0007669"/>
    <property type="project" value="UniProtKB-UniRule"/>
</dbReference>
<evidence type="ECO:0000256" key="5">
    <source>
        <dbReference type="ARBA" id="ARBA00022723"/>
    </source>
</evidence>
<keyword evidence="16" id="KW-1185">Reference proteome</keyword>
<evidence type="ECO:0000256" key="6">
    <source>
        <dbReference type="ARBA" id="ARBA00022989"/>
    </source>
</evidence>
<gene>
    <name evidence="14 15" type="primary">crcB</name>
    <name evidence="14" type="synonym">fluC</name>
    <name evidence="15" type="ORF">FPZ45_05275</name>
</gene>
<dbReference type="RefSeq" id="WP_144699131.1">
    <property type="nucleotide sequence ID" value="NZ_VNJJ01000002.1"/>
</dbReference>
<name>A0A559JTV9_9BACL</name>
<dbReference type="GO" id="GO:0140114">
    <property type="term" value="P:cellular detoxification of fluoride"/>
    <property type="evidence" value="ECO:0007669"/>
    <property type="project" value="UniProtKB-UniRule"/>
</dbReference>
<comment type="caution">
    <text evidence="15">The sequence shown here is derived from an EMBL/GenBank/DDBJ whole genome shotgun (WGS) entry which is preliminary data.</text>
</comment>
<dbReference type="InterPro" id="IPR003691">
    <property type="entry name" value="FluC"/>
</dbReference>
<accession>A0A559JTV9</accession>
<keyword evidence="7 14" id="KW-0915">Sodium</keyword>
<dbReference type="Pfam" id="PF02537">
    <property type="entry name" value="CRCB"/>
    <property type="match status" value="1"/>
</dbReference>
<keyword evidence="3 14" id="KW-1003">Cell membrane</keyword>
<keyword evidence="9 14" id="KW-0472">Membrane</keyword>